<reference evidence="2 3" key="1">
    <citation type="journal article" date="2020" name="ISME J.">
        <title>Uncovering the hidden diversity of litter-decomposition mechanisms in mushroom-forming fungi.</title>
        <authorList>
            <person name="Floudas D."/>
            <person name="Bentzer J."/>
            <person name="Ahren D."/>
            <person name="Johansson T."/>
            <person name="Persson P."/>
            <person name="Tunlid A."/>
        </authorList>
    </citation>
    <scope>NUCLEOTIDE SEQUENCE [LARGE SCALE GENOMIC DNA]</scope>
    <source>
        <strain evidence="2 3">CBS 406.79</strain>
    </source>
</reference>
<dbReference type="PANTHER" id="PTHR42791:SF1">
    <property type="entry name" value="N-ACETYLTRANSFERASE DOMAIN-CONTAINING PROTEIN"/>
    <property type="match status" value="1"/>
</dbReference>
<name>A0A8H5HFE4_9AGAR</name>
<sequence>MWWVLPFELNDPGQVMPVIFSTRTHNTLFTTSHKDQMATERFIIREARDEEIPETIRVLSEGFTEDPVNNYMGGVKTKIQETNYSNYDFRALTAFMQWQVFISRMHCDGRIVIALVEVDGKEKIIGGTIWNAPGKRVQFSLKELLPLYRSGTLTLLHYWGWSGIIRMVDYFPRAEAVFKEEWKQRKFTTSIDDTWQCWTAVVSSEYQGKGVLSRLFRAFFAYAPEWTMTLEATSEQSRDKYRHLGFETIGAVHYGKGSTDRMGLIASGEDATGFVVYPMVRWGPD</sequence>
<dbReference type="InterPro" id="IPR000182">
    <property type="entry name" value="GNAT_dom"/>
</dbReference>
<proteinExistence type="predicted"/>
<dbReference type="SUPFAM" id="SSF55729">
    <property type="entry name" value="Acyl-CoA N-acyltransferases (Nat)"/>
    <property type="match status" value="1"/>
</dbReference>
<dbReference type="EMBL" id="JAACJN010000054">
    <property type="protein sequence ID" value="KAF5382248.1"/>
    <property type="molecule type" value="Genomic_DNA"/>
</dbReference>
<dbReference type="Proteomes" id="UP000518752">
    <property type="component" value="Unassembled WGS sequence"/>
</dbReference>
<evidence type="ECO:0000313" key="2">
    <source>
        <dbReference type="EMBL" id="KAF5382248.1"/>
    </source>
</evidence>
<dbReference type="PROSITE" id="PS51186">
    <property type="entry name" value="GNAT"/>
    <property type="match status" value="1"/>
</dbReference>
<feature type="domain" description="N-acetyltransferase" evidence="1">
    <location>
        <begin position="127"/>
        <end position="267"/>
    </location>
</feature>
<comment type="caution">
    <text evidence="2">The sequence shown here is derived from an EMBL/GenBank/DDBJ whole genome shotgun (WGS) entry which is preliminary data.</text>
</comment>
<evidence type="ECO:0000259" key="1">
    <source>
        <dbReference type="PROSITE" id="PS51186"/>
    </source>
</evidence>
<protein>
    <recommendedName>
        <fullName evidence="1">N-acetyltransferase domain-containing protein</fullName>
    </recommendedName>
</protein>
<evidence type="ECO:0000313" key="3">
    <source>
        <dbReference type="Proteomes" id="UP000518752"/>
    </source>
</evidence>
<gene>
    <name evidence="2" type="ORF">D9757_008942</name>
</gene>
<dbReference type="Gene3D" id="3.40.630.30">
    <property type="match status" value="1"/>
</dbReference>
<keyword evidence="3" id="KW-1185">Reference proteome</keyword>
<organism evidence="2 3">
    <name type="scientific">Collybiopsis confluens</name>
    <dbReference type="NCBI Taxonomy" id="2823264"/>
    <lineage>
        <taxon>Eukaryota</taxon>
        <taxon>Fungi</taxon>
        <taxon>Dikarya</taxon>
        <taxon>Basidiomycota</taxon>
        <taxon>Agaricomycotina</taxon>
        <taxon>Agaricomycetes</taxon>
        <taxon>Agaricomycetidae</taxon>
        <taxon>Agaricales</taxon>
        <taxon>Marasmiineae</taxon>
        <taxon>Omphalotaceae</taxon>
        <taxon>Collybiopsis</taxon>
    </lineage>
</organism>
<dbReference type="InterPro" id="IPR016181">
    <property type="entry name" value="Acyl_CoA_acyltransferase"/>
</dbReference>
<dbReference type="OrthoDB" id="544277at2759"/>
<dbReference type="InterPro" id="IPR052523">
    <property type="entry name" value="Trichothecene_AcTrans"/>
</dbReference>
<accession>A0A8H5HFE4</accession>
<dbReference type="AlphaFoldDB" id="A0A8H5HFE4"/>
<dbReference type="PANTHER" id="PTHR42791">
    <property type="entry name" value="GNAT FAMILY ACETYLTRANSFERASE"/>
    <property type="match status" value="1"/>
</dbReference>
<dbReference type="GO" id="GO:0016747">
    <property type="term" value="F:acyltransferase activity, transferring groups other than amino-acyl groups"/>
    <property type="evidence" value="ECO:0007669"/>
    <property type="project" value="InterPro"/>
</dbReference>